<dbReference type="OrthoDB" id="10003767at2759"/>
<gene>
    <name evidence="3" type="ORF">CC80DRAFT_486569</name>
    <name evidence="2" type="ORF">CC80DRAFT_486585</name>
</gene>
<evidence type="ECO:0000259" key="1">
    <source>
        <dbReference type="Pfam" id="PF01636"/>
    </source>
</evidence>
<protein>
    <recommendedName>
        <fullName evidence="1">Aminoglycoside phosphotransferase domain-containing protein</fullName>
    </recommendedName>
</protein>
<reference evidence="3" key="1">
    <citation type="journal article" date="2020" name="Stud. Mycol.">
        <title>101 Dothideomycetes genomes: a test case for predicting lifestyles and emergence of pathogens.</title>
        <authorList>
            <person name="Haridas S."/>
            <person name="Albert R."/>
            <person name="Binder M."/>
            <person name="Bloem J."/>
            <person name="Labutti K."/>
            <person name="Salamov A."/>
            <person name="Andreopoulos B."/>
            <person name="Baker S."/>
            <person name="Barry K."/>
            <person name="Bills G."/>
            <person name="Bluhm B."/>
            <person name="Cannon C."/>
            <person name="Castanera R."/>
            <person name="Culley D."/>
            <person name="Daum C."/>
            <person name="Ezra D."/>
            <person name="Gonzalez J."/>
            <person name="Henrissat B."/>
            <person name="Kuo A."/>
            <person name="Liang C."/>
            <person name="Lipzen A."/>
            <person name="Lutzoni F."/>
            <person name="Magnuson J."/>
            <person name="Mondo S."/>
            <person name="Nolan M."/>
            <person name="Ohm R."/>
            <person name="Pangilinan J."/>
            <person name="Park H.-J."/>
            <person name="Ramirez L."/>
            <person name="Alfaro M."/>
            <person name="Sun H."/>
            <person name="Tritt A."/>
            <person name="Yoshinaga Y."/>
            <person name="Zwiers L.-H."/>
            <person name="Turgeon B."/>
            <person name="Goodwin S."/>
            <person name="Spatafora J."/>
            <person name="Crous P."/>
            <person name="Grigoriev I."/>
        </authorList>
    </citation>
    <scope>NUCLEOTIDE SEQUENCE</scope>
    <source>
        <strain evidence="3">CBS 675.92</strain>
    </source>
</reference>
<dbReference type="Proteomes" id="UP000800035">
    <property type="component" value="Unassembled WGS sequence"/>
</dbReference>
<name>A0A6A5T7H0_9PLEO</name>
<dbReference type="SUPFAM" id="SSF56112">
    <property type="entry name" value="Protein kinase-like (PK-like)"/>
    <property type="match status" value="1"/>
</dbReference>
<dbReference type="Gene3D" id="1.10.510.10">
    <property type="entry name" value="Transferase(Phosphotransferase) domain 1"/>
    <property type="match status" value="1"/>
</dbReference>
<evidence type="ECO:0000313" key="4">
    <source>
        <dbReference type="Proteomes" id="UP000800035"/>
    </source>
</evidence>
<feature type="domain" description="Aminoglycoside phosphotransferase" evidence="1">
    <location>
        <begin position="76"/>
        <end position="299"/>
    </location>
</feature>
<dbReference type="Pfam" id="PF01636">
    <property type="entry name" value="APH"/>
    <property type="match status" value="1"/>
</dbReference>
<dbReference type="PANTHER" id="PTHR21310">
    <property type="entry name" value="AMINOGLYCOSIDE PHOSPHOTRANSFERASE-RELATED-RELATED"/>
    <property type="match status" value="1"/>
</dbReference>
<evidence type="ECO:0000313" key="3">
    <source>
        <dbReference type="EMBL" id="KAF1948128.1"/>
    </source>
</evidence>
<proteinExistence type="predicted"/>
<keyword evidence="4" id="KW-1185">Reference proteome</keyword>
<dbReference type="InterPro" id="IPR011009">
    <property type="entry name" value="Kinase-like_dom_sf"/>
</dbReference>
<dbReference type="Gene3D" id="3.30.200.20">
    <property type="entry name" value="Phosphorylase Kinase, domain 1"/>
    <property type="match status" value="1"/>
</dbReference>
<dbReference type="InterPro" id="IPR051678">
    <property type="entry name" value="AGP_Transferase"/>
</dbReference>
<sequence>MASQRVPRTITPLNWKNDINAERSLPPIDWKALQEYAIGIKRAHTNHDSEVGCQLSSEYNMGGLHIVRRLDFHDGTSWVARLQLHKATAESCQRLLQEVHTIQVIRERSAIPVPEIIAYEPSYDNTVGVAFMIMEFIPADTAMDAFGGWPVHRGKIPLRFKDQFYAAMARIQVEMASVRFPRIGSVVKLSDGTYSVGPIPGVGGPFDSAADFFEAWAKGTKFPYSESFIRERTPSAVVGEILESIKDFPSKLLNFAQHHRFQEGPFPIIHTDLYTSNILVDSDYHIRSVIDWENAIVAPWEMVEFIKDLSIVPPVMDGPFYREEESDRQKLADRMRYIEVIRGVERGQRLDNKLSMALSDWNTQNQASAAWLYLDGRIGFYSSIFELFE</sequence>
<organism evidence="3 4">
    <name type="scientific">Byssothecium circinans</name>
    <dbReference type="NCBI Taxonomy" id="147558"/>
    <lineage>
        <taxon>Eukaryota</taxon>
        <taxon>Fungi</taxon>
        <taxon>Dikarya</taxon>
        <taxon>Ascomycota</taxon>
        <taxon>Pezizomycotina</taxon>
        <taxon>Dothideomycetes</taxon>
        <taxon>Pleosporomycetidae</taxon>
        <taxon>Pleosporales</taxon>
        <taxon>Massarineae</taxon>
        <taxon>Massarinaceae</taxon>
        <taxon>Byssothecium</taxon>
    </lineage>
</organism>
<dbReference type="EMBL" id="ML977079">
    <property type="protein sequence ID" value="KAF1948128.1"/>
    <property type="molecule type" value="Genomic_DNA"/>
</dbReference>
<dbReference type="AlphaFoldDB" id="A0A6A5T7H0"/>
<dbReference type="InterPro" id="IPR002575">
    <property type="entry name" value="Aminoglycoside_PTrfase"/>
</dbReference>
<dbReference type="PANTHER" id="PTHR21310:SF37">
    <property type="entry name" value="AMINOGLYCOSIDE PHOSPHOTRANSFERASE DOMAIN-CONTAINING PROTEIN"/>
    <property type="match status" value="1"/>
</dbReference>
<accession>A0A6A5T7H0</accession>
<evidence type="ECO:0000313" key="2">
    <source>
        <dbReference type="EMBL" id="KAF1948118.1"/>
    </source>
</evidence>
<dbReference type="EMBL" id="ML977080">
    <property type="protein sequence ID" value="KAF1948118.1"/>
    <property type="molecule type" value="Genomic_DNA"/>
</dbReference>